<dbReference type="STRING" id="158441.A0A226E132"/>
<feature type="domain" description="Headcase N-terminal" evidence="2">
    <location>
        <begin position="51"/>
        <end position="155"/>
    </location>
</feature>
<gene>
    <name evidence="4" type="ORF">Fcan01_14153</name>
</gene>
<dbReference type="AlphaFoldDB" id="A0A226E132"/>
<dbReference type="Proteomes" id="UP000198287">
    <property type="component" value="Unassembled WGS sequence"/>
</dbReference>
<comment type="caution">
    <text evidence="4">The sequence shown here is derived from an EMBL/GenBank/DDBJ whole genome shotgun (WGS) entry which is preliminary data.</text>
</comment>
<evidence type="ECO:0000256" key="1">
    <source>
        <dbReference type="SAM" id="MobiDB-lite"/>
    </source>
</evidence>
<evidence type="ECO:0000313" key="5">
    <source>
        <dbReference type="Proteomes" id="UP000198287"/>
    </source>
</evidence>
<dbReference type="PANTHER" id="PTHR13425">
    <property type="entry name" value="HEADCASE PROTEIN"/>
    <property type="match status" value="1"/>
</dbReference>
<dbReference type="InterPro" id="IPR054537">
    <property type="entry name" value="HECA_N"/>
</dbReference>
<organism evidence="4 5">
    <name type="scientific">Folsomia candida</name>
    <name type="common">Springtail</name>
    <dbReference type="NCBI Taxonomy" id="158441"/>
    <lineage>
        <taxon>Eukaryota</taxon>
        <taxon>Metazoa</taxon>
        <taxon>Ecdysozoa</taxon>
        <taxon>Arthropoda</taxon>
        <taxon>Hexapoda</taxon>
        <taxon>Collembola</taxon>
        <taxon>Entomobryomorpha</taxon>
        <taxon>Isotomoidea</taxon>
        <taxon>Isotomidae</taxon>
        <taxon>Proisotominae</taxon>
        <taxon>Folsomia</taxon>
    </lineage>
</organism>
<protein>
    <submittedName>
        <fullName evidence="4">Headcase protein</fullName>
    </submittedName>
</protein>
<feature type="compositionally biased region" description="Low complexity" evidence="1">
    <location>
        <begin position="261"/>
        <end position="299"/>
    </location>
</feature>
<dbReference type="Pfam" id="PF15353">
    <property type="entry name" value="HECA_N"/>
    <property type="match status" value="1"/>
</dbReference>
<evidence type="ECO:0000259" key="3">
    <source>
        <dbReference type="Pfam" id="PF16002"/>
    </source>
</evidence>
<feature type="compositionally biased region" description="Gly residues" evidence="1">
    <location>
        <begin position="14"/>
        <end position="30"/>
    </location>
</feature>
<dbReference type="OrthoDB" id="10012848at2759"/>
<proteinExistence type="predicted"/>
<dbReference type="PANTHER" id="PTHR13425:SF3">
    <property type="entry name" value="HEADCASE PROTEIN HOMOLOG"/>
    <property type="match status" value="1"/>
</dbReference>
<evidence type="ECO:0000259" key="2">
    <source>
        <dbReference type="Pfam" id="PF15353"/>
    </source>
</evidence>
<accession>A0A226E132</accession>
<evidence type="ECO:0000313" key="4">
    <source>
        <dbReference type="EMBL" id="OXA50631.1"/>
    </source>
</evidence>
<name>A0A226E132_FOLCA</name>
<dbReference type="InterPro" id="IPR026066">
    <property type="entry name" value="Headcase"/>
</dbReference>
<feature type="region of interest" description="Disordered" evidence="1">
    <location>
        <begin position="325"/>
        <end position="356"/>
    </location>
</feature>
<sequence length="618" mass="66333">MAPNRRAKNDHGGNHGGSGGGGAGGGGGGPAHNQRNGNQHGRNGMASSPMKCVRPKGCLEPKRLIYMEDIESGSIEVVRVACNNLQCEQGNYMHSECFADWETSVLNFLSSTGRARSWSVKQRQQNLWTKKGYDISYRACGCNCGKGHLRKDLDWISPTEKLDRIAAANPNPPAAPAAAAAVAAQAQEEVAAPNQHNANNQNRDNAAAVAAAAAVAEERKKKKKKAKENLPTLSLSAPVPHPNDNHSRKVAPVASAPIKATTSTSSDPTSSSSACNSGGSAGSSSSSGIGSFGSSDSDSPSPPSSGPWNLPESASLYRDRVNSLSSNASGSSGAFSAASGSGSPPSPGAQFGSPASTSSMLAQNFFKFQRKNSNGGDRIRHNSTGSLFCRRNDFSSFNFLPKQKQNSYHIKMDDDGHGNDDMRFVVLATLQNQRMTKVNCCMCQSNMIIYDRYPLIDGTFFIAPRKYGKESIPMMTTSPTSGADGVSNTRYLTAICMHCLSGKQGGYVCRGCGKAFDGTAIIIGAIYSYDVFASMACCRKRVECGNCRAVLHSEQYKYFCQGSNLIRCYRCGFMDFHFAKALESVYERVAPDQFDKILRMQKVEEKMRVMRMTNSLAA</sequence>
<dbReference type="EMBL" id="LNIX01000008">
    <property type="protein sequence ID" value="OXA50631.1"/>
    <property type="molecule type" value="Genomic_DNA"/>
</dbReference>
<feature type="region of interest" description="Disordered" evidence="1">
    <location>
        <begin position="1"/>
        <end position="49"/>
    </location>
</feature>
<keyword evidence="5" id="KW-1185">Reference proteome</keyword>
<feature type="region of interest" description="Disordered" evidence="1">
    <location>
        <begin position="196"/>
        <end position="313"/>
    </location>
</feature>
<reference evidence="4 5" key="1">
    <citation type="submission" date="2015-12" db="EMBL/GenBank/DDBJ databases">
        <title>The genome of Folsomia candida.</title>
        <authorList>
            <person name="Faddeeva A."/>
            <person name="Derks M.F."/>
            <person name="Anvar Y."/>
            <person name="Smit S."/>
            <person name="Van Straalen N."/>
            <person name="Roelofs D."/>
        </authorList>
    </citation>
    <scope>NUCLEOTIDE SEQUENCE [LARGE SCALE GENOMIC DNA]</scope>
    <source>
        <strain evidence="4 5">VU population</strain>
        <tissue evidence="4">Whole body</tissue>
    </source>
</reference>
<dbReference type="InterPro" id="IPR031947">
    <property type="entry name" value="Headcase_mid"/>
</dbReference>
<feature type="compositionally biased region" description="Low complexity" evidence="1">
    <location>
        <begin position="196"/>
        <end position="215"/>
    </location>
</feature>
<dbReference type="Pfam" id="PF16002">
    <property type="entry name" value="Headcase"/>
    <property type="match status" value="1"/>
</dbReference>
<dbReference type="OMA" id="NHDIQRR"/>
<feature type="domain" description="Headcase middle" evidence="3">
    <location>
        <begin position="382"/>
        <end position="582"/>
    </location>
</feature>
<feature type="compositionally biased region" description="Low complexity" evidence="1">
    <location>
        <begin position="32"/>
        <end position="44"/>
    </location>
</feature>